<evidence type="ECO:0000313" key="1">
    <source>
        <dbReference type="EMBL" id="QQK75331.1"/>
    </source>
</evidence>
<organism evidence="1 2">
    <name type="scientific">Salicibibacter cibarius</name>
    <dbReference type="NCBI Taxonomy" id="2743000"/>
    <lineage>
        <taxon>Bacteria</taxon>
        <taxon>Bacillati</taxon>
        <taxon>Bacillota</taxon>
        <taxon>Bacilli</taxon>
        <taxon>Bacillales</taxon>
        <taxon>Bacillaceae</taxon>
        <taxon>Salicibibacter</taxon>
    </lineage>
</organism>
<dbReference type="RefSeq" id="WP_200127983.1">
    <property type="nucleotide sequence ID" value="NZ_CP054705.1"/>
</dbReference>
<gene>
    <name evidence="1" type="ORF">HUG15_06835</name>
</gene>
<reference evidence="1 2" key="1">
    <citation type="submission" date="2020-06" db="EMBL/GenBank/DDBJ databases">
        <title>Genomic analysis of Salicibibacter sp. NKC5-3.</title>
        <authorList>
            <person name="Oh Y.J."/>
        </authorList>
    </citation>
    <scope>NUCLEOTIDE SEQUENCE [LARGE SCALE GENOMIC DNA]</scope>
    <source>
        <strain evidence="1 2">NKC5-3</strain>
    </source>
</reference>
<dbReference type="EMBL" id="CP054705">
    <property type="protein sequence ID" value="QQK75331.1"/>
    <property type="molecule type" value="Genomic_DNA"/>
</dbReference>
<dbReference type="NCBIfam" id="TIGR01784">
    <property type="entry name" value="T_den_put_tspse"/>
    <property type="match status" value="1"/>
</dbReference>
<dbReference type="PANTHER" id="PTHR35586">
    <property type="entry name" value="SLL1691 PROTEIN"/>
    <property type="match status" value="1"/>
</dbReference>
<evidence type="ECO:0000313" key="2">
    <source>
        <dbReference type="Proteomes" id="UP000595823"/>
    </source>
</evidence>
<dbReference type="InterPro" id="IPR010106">
    <property type="entry name" value="RpnA"/>
</dbReference>
<sequence>MLFFAPDLYEEMDWSKTPDSLEQELHRIFPKWKKGTKYTDKLMKVPLKSSKEQWVLVHVEVQADEDNDFSKRMFQYFYRIFDKYNKNIYAIALLADPTYTFKPTAYEYQFHGTHLTYAYNAYKFLDQDEEKLLQSDNPFAYVVLAGIYMQKSRNDADKRYQFKRRLFELLLQDPEKNAREYVHSLLYFIDYVLQIPEDMSKKLQEEVKPMIGKEANDMDKTKHPDPPTLKPLLDELRQEGKELGRREGIAEGQRERTKEIAVAMLKEGIPIESIMKVTGLNDEELSEIKSRM</sequence>
<dbReference type="Proteomes" id="UP000595823">
    <property type="component" value="Chromosome"/>
</dbReference>
<dbReference type="KEGG" id="scia:HUG15_06835"/>
<proteinExistence type="predicted"/>
<accession>A0A7T6Z1P5</accession>
<dbReference type="PANTHER" id="PTHR35586:SF1">
    <property type="entry name" value="SLL1691 PROTEIN"/>
    <property type="match status" value="1"/>
</dbReference>
<keyword evidence="2" id="KW-1185">Reference proteome</keyword>
<dbReference type="AlphaFoldDB" id="A0A7T6Z1P5"/>
<name>A0A7T6Z1P5_9BACI</name>
<protein>
    <submittedName>
        <fullName evidence="1">Rpn family recombination-promoting nuclease/putative transposase</fullName>
    </submittedName>
</protein>